<dbReference type="STRING" id="634436.SAMN05216361_1198"/>
<keyword evidence="1" id="KW-0175">Coiled coil</keyword>
<accession>A0A1M5GVU3</accession>
<proteinExistence type="predicted"/>
<dbReference type="Proteomes" id="UP000184520">
    <property type="component" value="Unassembled WGS sequence"/>
</dbReference>
<gene>
    <name evidence="2" type="ORF">SAMN05216361_1198</name>
</gene>
<dbReference type="AlphaFoldDB" id="A0A1M5GVU3"/>
<reference evidence="3" key="1">
    <citation type="submission" date="2016-11" db="EMBL/GenBank/DDBJ databases">
        <authorList>
            <person name="Varghese N."/>
            <person name="Submissions S."/>
        </authorList>
    </citation>
    <scope>NUCLEOTIDE SEQUENCE [LARGE SCALE GENOMIC DNA]</scope>
    <source>
        <strain evidence="3">CGMCC 1.8995</strain>
    </source>
</reference>
<keyword evidence="3" id="KW-1185">Reference proteome</keyword>
<name>A0A1M5GVU3_9ALTE</name>
<dbReference type="EMBL" id="FQWD01000002">
    <property type="protein sequence ID" value="SHG07884.1"/>
    <property type="molecule type" value="Genomic_DNA"/>
</dbReference>
<organism evidence="2 3">
    <name type="scientific">Marisediminitalea aggregata</name>
    <dbReference type="NCBI Taxonomy" id="634436"/>
    <lineage>
        <taxon>Bacteria</taxon>
        <taxon>Pseudomonadati</taxon>
        <taxon>Pseudomonadota</taxon>
        <taxon>Gammaproteobacteria</taxon>
        <taxon>Alteromonadales</taxon>
        <taxon>Alteromonadaceae</taxon>
        <taxon>Marisediminitalea</taxon>
    </lineage>
</organism>
<protein>
    <submittedName>
        <fullName evidence="2">Uncharacterized protein</fullName>
    </submittedName>
</protein>
<evidence type="ECO:0000313" key="3">
    <source>
        <dbReference type="Proteomes" id="UP000184520"/>
    </source>
</evidence>
<evidence type="ECO:0000256" key="1">
    <source>
        <dbReference type="SAM" id="Coils"/>
    </source>
</evidence>
<feature type="coiled-coil region" evidence="1">
    <location>
        <begin position="116"/>
        <end position="143"/>
    </location>
</feature>
<evidence type="ECO:0000313" key="2">
    <source>
        <dbReference type="EMBL" id="SHG07884.1"/>
    </source>
</evidence>
<sequence length="149" mass="16717">MNALFYCYNAIKIGAKNKQLILLIFLKSHLAQIQLLGKISNYLAFLTTIVIFMNDKEKFETLFAVCKSLAEAGQTPSVGILRGKAPFKVSVLEAIEVIKRFNQHQQREAEKPAPKALSDKERIVELEARVSQLEQAIGVMEARLAKLDV</sequence>